<keyword evidence="8" id="KW-0406">Ion transport</keyword>
<evidence type="ECO:0000256" key="3">
    <source>
        <dbReference type="ARBA" id="ARBA00022452"/>
    </source>
</evidence>
<dbReference type="Gene3D" id="2.40.170.20">
    <property type="entry name" value="TonB-dependent receptor, beta-barrel domain"/>
    <property type="match status" value="1"/>
</dbReference>
<dbReference type="PROSITE" id="PS52016">
    <property type="entry name" value="TONB_DEPENDENT_REC_3"/>
    <property type="match status" value="1"/>
</dbReference>
<sequence>MNIKKATREQVTNKGLSRPSILALAIGLATSPVVMAQSGKSPALALEEVVVTAQKRAESLQDVPVSVDAMSGDQLLKAGFRDVDDVAAQVPSLIVTSNLSPLNASFRIRRIGNEGNIPTFEPDTALIIDGAFRSRSGIGLGELVDVQSVEVLKGPQSTLYGKNAGAGVISINTEAPSSEFLGMGEIGLGSDNLQQFKGYINGALTDAVNGRISFSSTRRDHMIDNLIGPDGDSQDGQAVRVQLSADLTDNWSSRLIIGHMKRDMNTMLGDTWYSPTVVAIADAMAQLGAGHPVTNNDPSDRIIEQVGTNDFEQDSTDAVLHFEYSGDGILFNSITGYEDYESTNIMYGVEQMPSDLWIFNDRQEGSSFSQEFRLMSDTDDNFSWLVGTFYYQNEFSRGDKNTPEFELQSDVDTLGAVVGAATIGTPMPTLFGSPGDTGDVYAQQDSKSFGLFGTVGINLTDDLKVDVGLRYSYDKKDGKVEQHTTTELGCILNNLVCSITPDASDFDDRDSWSAITGNTTLSWYANDTTMLYATYSRGFKAGGYSLQWGNFSEEARPFDEETIQNFELGWKAELWDMRARINGSVFHTEYEDFQNATFVGLAFAVNNAEKVIVDGIELDSTWLLTENLSADINLAYIDAKYDEYTGGQCAYGRTSDNALGQCDLSGENLPFAPKLTGNLALEWNQTLADGDFYARVDYRYTDRANYSSELDSRHEEDAYWVGNFRTGWRNATWDIAAWAKNINDEVYYVQKTASPLASKLDGGASFQAYTGTPRTYGVTVRVNF</sequence>
<evidence type="ECO:0000256" key="7">
    <source>
        <dbReference type="ARBA" id="ARBA00023004"/>
    </source>
</evidence>
<keyword evidence="3 12" id="KW-1134">Transmembrane beta strand</keyword>
<evidence type="ECO:0000256" key="13">
    <source>
        <dbReference type="PROSITE-ProRule" id="PRU10144"/>
    </source>
</evidence>
<dbReference type="AlphaFoldDB" id="A0A9E5JZS9"/>
<keyword evidence="10 12" id="KW-0472">Membrane</keyword>
<dbReference type="Pfam" id="PF00593">
    <property type="entry name" value="TonB_dep_Rec_b-barrel"/>
    <property type="match status" value="1"/>
</dbReference>
<keyword evidence="9 14" id="KW-0798">TonB box</keyword>
<dbReference type="InterPro" id="IPR012910">
    <property type="entry name" value="Plug_dom"/>
</dbReference>
<dbReference type="EMBL" id="JAAONZ010000005">
    <property type="protein sequence ID" value="NHO65717.1"/>
    <property type="molecule type" value="Genomic_DNA"/>
</dbReference>
<dbReference type="PANTHER" id="PTHR32552">
    <property type="entry name" value="FERRICHROME IRON RECEPTOR-RELATED"/>
    <property type="match status" value="1"/>
</dbReference>
<feature type="short sequence motif" description="TonB C-terminal box" evidence="13">
    <location>
        <begin position="767"/>
        <end position="784"/>
    </location>
</feature>
<dbReference type="InterPro" id="IPR000531">
    <property type="entry name" value="Beta-barrel_TonB"/>
</dbReference>
<gene>
    <name evidence="17" type="ORF">G8770_09210</name>
</gene>
<keyword evidence="18" id="KW-1185">Reference proteome</keyword>
<reference evidence="17" key="1">
    <citation type="submission" date="2020-03" db="EMBL/GenBank/DDBJ databases">
        <authorList>
            <person name="Guo F."/>
        </authorList>
    </citation>
    <scope>NUCLEOTIDE SEQUENCE</scope>
    <source>
        <strain evidence="17">JCM 30134</strain>
    </source>
</reference>
<dbReference type="GO" id="GO:0006826">
    <property type="term" value="P:iron ion transport"/>
    <property type="evidence" value="ECO:0007669"/>
    <property type="project" value="UniProtKB-KW"/>
</dbReference>
<dbReference type="Pfam" id="PF07715">
    <property type="entry name" value="Plug"/>
    <property type="match status" value="1"/>
</dbReference>
<evidence type="ECO:0000313" key="17">
    <source>
        <dbReference type="EMBL" id="NHO65717.1"/>
    </source>
</evidence>
<comment type="subcellular location">
    <subcellularLocation>
        <location evidence="1 12">Cell outer membrane</location>
        <topology evidence="1 12">Multi-pass membrane protein</topology>
    </subcellularLocation>
</comment>
<evidence type="ECO:0000256" key="6">
    <source>
        <dbReference type="ARBA" id="ARBA00022729"/>
    </source>
</evidence>
<dbReference type="RefSeq" id="WP_167185164.1">
    <property type="nucleotide sequence ID" value="NZ_JAAONZ010000005.1"/>
</dbReference>
<organism evidence="17 18">
    <name type="scientific">Pseudomaricurvus hydrocarbonicus</name>
    <dbReference type="NCBI Taxonomy" id="1470433"/>
    <lineage>
        <taxon>Bacteria</taxon>
        <taxon>Pseudomonadati</taxon>
        <taxon>Pseudomonadota</taxon>
        <taxon>Gammaproteobacteria</taxon>
        <taxon>Cellvibrionales</taxon>
        <taxon>Cellvibrionaceae</taxon>
        <taxon>Pseudomaricurvus</taxon>
    </lineage>
</organism>
<keyword evidence="7" id="KW-0408">Iron</keyword>
<keyword evidence="17" id="KW-0675">Receptor</keyword>
<dbReference type="SUPFAM" id="SSF56935">
    <property type="entry name" value="Porins"/>
    <property type="match status" value="1"/>
</dbReference>
<dbReference type="PROSITE" id="PS01156">
    <property type="entry name" value="TONB_DEPENDENT_REC_2"/>
    <property type="match status" value="1"/>
</dbReference>
<accession>A0A9E5JZS9</accession>
<comment type="similarity">
    <text evidence="12 14">Belongs to the TonB-dependent receptor family.</text>
</comment>
<evidence type="ECO:0000256" key="2">
    <source>
        <dbReference type="ARBA" id="ARBA00022448"/>
    </source>
</evidence>
<evidence type="ECO:0000313" key="18">
    <source>
        <dbReference type="Proteomes" id="UP000787472"/>
    </source>
</evidence>
<protein>
    <submittedName>
        <fullName evidence="17">TonB-dependent receptor</fullName>
    </submittedName>
</protein>
<keyword evidence="4" id="KW-0410">Iron transport</keyword>
<evidence type="ECO:0000256" key="5">
    <source>
        <dbReference type="ARBA" id="ARBA00022692"/>
    </source>
</evidence>
<evidence type="ECO:0000256" key="9">
    <source>
        <dbReference type="ARBA" id="ARBA00023077"/>
    </source>
</evidence>
<evidence type="ECO:0000256" key="4">
    <source>
        <dbReference type="ARBA" id="ARBA00022496"/>
    </source>
</evidence>
<dbReference type="InterPro" id="IPR010917">
    <property type="entry name" value="TonB_rcpt_CS"/>
</dbReference>
<dbReference type="Proteomes" id="UP000787472">
    <property type="component" value="Unassembled WGS sequence"/>
</dbReference>
<evidence type="ECO:0000259" key="16">
    <source>
        <dbReference type="Pfam" id="PF07715"/>
    </source>
</evidence>
<evidence type="ECO:0000256" key="10">
    <source>
        <dbReference type="ARBA" id="ARBA00023136"/>
    </source>
</evidence>
<feature type="domain" description="TonB-dependent receptor plug" evidence="16">
    <location>
        <begin position="60"/>
        <end position="168"/>
    </location>
</feature>
<evidence type="ECO:0000256" key="11">
    <source>
        <dbReference type="ARBA" id="ARBA00023237"/>
    </source>
</evidence>
<keyword evidence="5 12" id="KW-0812">Transmembrane</keyword>
<comment type="caution">
    <text evidence="17">The sequence shown here is derived from an EMBL/GenBank/DDBJ whole genome shotgun (WGS) entry which is preliminary data.</text>
</comment>
<keyword evidence="2 12" id="KW-0813">Transport</keyword>
<proteinExistence type="inferred from homology"/>
<evidence type="ECO:0000256" key="12">
    <source>
        <dbReference type="PROSITE-ProRule" id="PRU01360"/>
    </source>
</evidence>
<dbReference type="InterPro" id="IPR039426">
    <property type="entry name" value="TonB-dep_rcpt-like"/>
</dbReference>
<keyword evidence="6" id="KW-0732">Signal</keyword>
<dbReference type="GO" id="GO:0009279">
    <property type="term" value="C:cell outer membrane"/>
    <property type="evidence" value="ECO:0007669"/>
    <property type="project" value="UniProtKB-SubCell"/>
</dbReference>
<evidence type="ECO:0000259" key="15">
    <source>
        <dbReference type="Pfam" id="PF00593"/>
    </source>
</evidence>
<dbReference type="PANTHER" id="PTHR32552:SF81">
    <property type="entry name" value="TONB-DEPENDENT OUTER MEMBRANE RECEPTOR"/>
    <property type="match status" value="1"/>
</dbReference>
<evidence type="ECO:0000256" key="8">
    <source>
        <dbReference type="ARBA" id="ARBA00023065"/>
    </source>
</evidence>
<evidence type="ECO:0000256" key="14">
    <source>
        <dbReference type="RuleBase" id="RU003357"/>
    </source>
</evidence>
<dbReference type="InterPro" id="IPR036942">
    <property type="entry name" value="Beta-barrel_TonB_sf"/>
</dbReference>
<name>A0A9E5JZS9_9GAMM</name>
<evidence type="ECO:0000256" key="1">
    <source>
        <dbReference type="ARBA" id="ARBA00004571"/>
    </source>
</evidence>
<feature type="domain" description="TonB-dependent receptor-like beta-barrel" evidence="15">
    <location>
        <begin position="311"/>
        <end position="742"/>
    </location>
</feature>
<keyword evidence="11 12" id="KW-0998">Cell outer membrane</keyword>